<dbReference type="CDD" id="cd20010">
    <property type="entry name" value="PBP1_AglR-like"/>
    <property type="match status" value="1"/>
</dbReference>
<dbReference type="SUPFAM" id="SSF53822">
    <property type="entry name" value="Periplasmic binding protein-like I"/>
    <property type="match status" value="1"/>
</dbReference>
<dbReference type="Gene3D" id="1.10.260.40">
    <property type="entry name" value="lambda repressor-like DNA-binding domains"/>
    <property type="match status" value="1"/>
</dbReference>
<keyword evidence="3" id="KW-0804">Transcription</keyword>
<dbReference type="InterPro" id="IPR028082">
    <property type="entry name" value="Peripla_BP_I"/>
</dbReference>
<dbReference type="InterPro" id="IPR000843">
    <property type="entry name" value="HTH_LacI"/>
</dbReference>
<dbReference type="InterPro" id="IPR010982">
    <property type="entry name" value="Lambda_DNA-bd_dom_sf"/>
</dbReference>
<evidence type="ECO:0000313" key="5">
    <source>
        <dbReference type="EMBL" id="TCS36682.1"/>
    </source>
</evidence>
<dbReference type="Gene3D" id="3.40.50.2300">
    <property type="match status" value="2"/>
</dbReference>
<protein>
    <submittedName>
        <fullName evidence="5">LacI family transcriptional regulator</fullName>
    </submittedName>
</protein>
<dbReference type="SMART" id="SM00354">
    <property type="entry name" value="HTH_LACI"/>
    <property type="match status" value="1"/>
</dbReference>
<reference evidence="5 6" key="1">
    <citation type="submission" date="2019-03" db="EMBL/GenBank/DDBJ databases">
        <title>Genomic Encyclopedia of Archaeal and Bacterial Type Strains, Phase II (KMG-II): from individual species to whole genera.</title>
        <authorList>
            <person name="Goeker M."/>
        </authorList>
    </citation>
    <scope>NUCLEOTIDE SEQUENCE [LARGE SCALE GENOMIC DNA]</scope>
    <source>
        <strain evidence="5 6">DSM 15388</strain>
    </source>
</reference>
<dbReference type="Pfam" id="PF00356">
    <property type="entry name" value="LacI"/>
    <property type="match status" value="1"/>
</dbReference>
<dbReference type="PANTHER" id="PTHR30146">
    <property type="entry name" value="LACI-RELATED TRANSCRIPTIONAL REPRESSOR"/>
    <property type="match status" value="1"/>
</dbReference>
<dbReference type="OrthoDB" id="6619319at2"/>
<dbReference type="InterPro" id="IPR046335">
    <property type="entry name" value="LacI/GalR-like_sensor"/>
</dbReference>
<organism evidence="5 6">
    <name type="scientific">Reinekea marinisedimentorum</name>
    <dbReference type="NCBI Taxonomy" id="230495"/>
    <lineage>
        <taxon>Bacteria</taxon>
        <taxon>Pseudomonadati</taxon>
        <taxon>Pseudomonadota</taxon>
        <taxon>Gammaproteobacteria</taxon>
        <taxon>Oceanospirillales</taxon>
        <taxon>Saccharospirillaceae</taxon>
        <taxon>Reinekea</taxon>
    </lineage>
</organism>
<dbReference type="GO" id="GO:0003700">
    <property type="term" value="F:DNA-binding transcription factor activity"/>
    <property type="evidence" value="ECO:0007669"/>
    <property type="project" value="TreeGrafter"/>
</dbReference>
<keyword evidence="6" id="KW-1185">Reference proteome</keyword>
<name>A0A4R3HUA8_9GAMM</name>
<sequence>MSITQLAKDLNLSKSTVSRALNDYPDVSFETRERVQKRAEEIGYIPNPVAQRLKQGKSNAVGVVLPPPLDNGAFIEPFYSTMLGSLVIELEKSGLQLLVTTQKTSASDDDVVSYRKMFQRGLVDALLILRTHSNDPRVEFALQHNFPFVTYGRTEKETKHTWVDVDHEQAIYSAVIRQVGRGHRQIAFISTKSRYNYAQLRTEGYVQALKDSGIPFYPRWLVESGLNIDDGYRTALKLLKTEPRPTSIVCTTDDIAIGTMTACREFGLVPGKDIAIMGYGNSAACEHTSPPLTSIEAFPKQLGEKIGKFFTERLDGNTSDALQHVQSTKIIERDSDPVLT</sequence>
<evidence type="ECO:0000313" key="6">
    <source>
        <dbReference type="Proteomes" id="UP000295793"/>
    </source>
</evidence>
<dbReference type="AlphaFoldDB" id="A0A4R3HUA8"/>
<keyword evidence="1" id="KW-0805">Transcription regulation</keyword>
<dbReference type="PANTHER" id="PTHR30146:SF109">
    <property type="entry name" value="HTH-TYPE TRANSCRIPTIONAL REGULATOR GALS"/>
    <property type="match status" value="1"/>
</dbReference>
<proteinExistence type="predicted"/>
<accession>A0A4R3HUA8</accession>
<dbReference type="CDD" id="cd01392">
    <property type="entry name" value="HTH_LacI"/>
    <property type="match status" value="1"/>
</dbReference>
<dbReference type="EMBL" id="SLZR01000023">
    <property type="protein sequence ID" value="TCS36682.1"/>
    <property type="molecule type" value="Genomic_DNA"/>
</dbReference>
<dbReference type="Pfam" id="PF13377">
    <property type="entry name" value="Peripla_BP_3"/>
    <property type="match status" value="1"/>
</dbReference>
<dbReference type="SUPFAM" id="SSF47413">
    <property type="entry name" value="lambda repressor-like DNA-binding domains"/>
    <property type="match status" value="1"/>
</dbReference>
<evidence type="ECO:0000259" key="4">
    <source>
        <dbReference type="PROSITE" id="PS50932"/>
    </source>
</evidence>
<dbReference type="Proteomes" id="UP000295793">
    <property type="component" value="Unassembled WGS sequence"/>
</dbReference>
<dbReference type="RefSeq" id="WP_132703705.1">
    <property type="nucleotide sequence ID" value="NZ_SLZR01000023.1"/>
</dbReference>
<evidence type="ECO:0000256" key="1">
    <source>
        <dbReference type="ARBA" id="ARBA00023015"/>
    </source>
</evidence>
<dbReference type="PROSITE" id="PS50932">
    <property type="entry name" value="HTH_LACI_2"/>
    <property type="match status" value="1"/>
</dbReference>
<keyword evidence="2" id="KW-0238">DNA-binding</keyword>
<comment type="caution">
    <text evidence="5">The sequence shown here is derived from an EMBL/GenBank/DDBJ whole genome shotgun (WGS) entry which is preliminary data.</text>
</comment>
<dbReference type="GO" id="GO:0000976">
    <property type="term" value="F:transcription cis-regulatory region binding"/>
    <property type="evidence" value="ECO:0007669"/>
    <property type="project" value="TreeGrafter"/>
</dbReference>
<feature type="domain" description="HTH lacI-type" evidence="4">
    <location>
        <begin position="1"/>
        <end position="55"/>
    </location>
</feature>
<evidence type="ECO:0000256" key="2">
    <source>
        <dbReference type="ARBA" id="ARBA00023125"/>
    </source>
</evidence>
<evidence type="ECO:0000256" key="3">
    <source>
        <dbReference type="ARBA" id="ARBA00023163"/>
    </source>
</evidence>
<gene>
    <name evidence="5" type="ORF">BCF53_1234</name>
</gene>